<sequence>MRPTQEQTEAVGAVAAGGPLKVKAYAGAGKTTFLRMASEARPRARGLYLAFNKDIAQEAQRKFPANTRCRTVHSLAFGSTSQEITRKLNYPVEPAHSMAMRYGLGPLKLPTTIGKTVELTTGKLGRMVMDGVARFCSSAQAEPQAWHIPVDPLIDEELAEALREELLPHVQTLWRESIDPRGVAAVSHATYVKLWQLSRPRIPADFILFDEAQDADGLMLSVLRGQSSQVVYVGDPYQQIYEWRGAVNAMDHIRAPMKGLTESFRFGNAIAKLASRMLCLMDEDVPVRGQAALPSRVIRHAAPGEIRPNAILCRKNTTLLATVAEGLQRGDRVAARTKKEELVAFIDGAERLRAGQRTHYPAALSLFENWRDVQEYAESFAGRDLQPLVKLIDEQGPAYLRQLLAAIAPEEQADYVVSTVHRAKGLEWPTVTLADDFRFRREDDGRETLAADEKRLLYVALTRAQHTLDISRIDHSLQAVFRDASV</sequence>
<dbReference type="Proteomes" id="UP000727654">
    <property type="component" value="Unassembled WGS sequence"/>
</dbReference>
<dbReference type="InterPro" id="IPR014017">
    <property type="entry name" value="DNA_helicase_UvrD-like_C"/>
</dbReference>
<evidence type="ECO:0000313" key="7">
    <source>
        <dbReference type="Proteomes" id="UP000727654"/>
    </source>
</evidence>
<dbReference type="EMBL" id="CAJZAI010000012">
    <property type="protein sequence ID" value="CAG9180347.1"/>
    <property type="molecule type" value="Genomic_DNA"/>
</dbReference>
<keyword evidence="4" id="KW-0067">ATP-binding</keyword>
<dbReference type="Pfam" id="PF13245">
    <property type="entry name" value="AAA_19"/>
    <property type="match status" value="1"/>
</dbReference>
<keyword evidence="1" id="KW-0547">Nucleotide-binding</keyword>
<evidence type="ECO:0000256" key="3">
    <source>
        <dbReference type="ARBA" id="ARBA00022806"/>
    </source>
</evidence>
<keyword evidence="2 6" id="KW-0378">Hydrolase</keyword>
<dbReference type="SUPFAM" id="SSF52540">
    <property type="entry name" value="P-loop containing nucleoside triphosphate hydrolases"/>
    <property type="match status" value="1"/>
</dbReference>
<evidence type="ECO:0000256" key="1">
    <source>
        <dbReference type="ARBA" id="ARBA00022741"/>
    </source>
</evidence>
<reference evidence="6 7" key="1">
    <citation type="submission" date="2021-08" db="EMBL/GenBank/DDBJ databases">
        <authorList>
            <person name="Peeters C."/>
        </authorList>
    </citation>
    <scope>NUCLEOTIDE SEQUENCE [LARGE SCALE GENOMIC DNA]</scope>
    <source>
        <strain evidence="6 7">LMG 23992</strain>
    </source>
</reference>
<dbReference type="RefSeq" id="WP_224081703.1">
    <property type="nucleotide sequence ID" value="NZ_CAJZAI010000012.1"/>
</dbReference>
<evidence type="ECO:0000313" key="6">
    <source>
        <dbReference type="EMBL" id="CAG9180347.1"/>
    </source>
</evidence>
<evidence type="ECO:0000259" key="5">
    <source>
        <dbReference type="Pfam" id="PF13361"/>
    </source>
</evidence>
<comment type="caution">
    <text evidence="6">The sequence shown here is derived from an EMBL/GenBank/DDBJ whole genome shotgun (WGS) entry which is preliminary data.</text>
</comment>
<dbReference type="GO" id="GO:0016787">
    <property type="term" value="F:hydrolase activity"/>
    <property type="evidence" value="ECO:0007669"/>
    <property type="project" value="UniProtKB-KW"/>
</dbReference>
<gene>
    <name evidence="6" type="primary">rep_3</name>
    <name evidence="6" type="ORF">LMG23992_04219</name>
</gene>
<dbReference type="InterPro" id="IPR027417">
    <property type="entry name" value="P-loop_NTPase"/>
</dbReference>
<dbReference type="PANTHER" id="PTHR11070">
    <property type="entry name" value="UVRD / RECB / PCRA DNA HELICASE FAMILY MEMBER"/>
    <property type="match status" value="1"/>
</dbReference>
<dbReference type="Pfam" id="PF13361">
    <property type="entry name" value="UvrD_C"/>
    <property type="match status" value="1"/>
</dbReference>
<name>A0ABM8XJI2_9BURK</name>
<protein>
    <submittedName>
        <fullName evidence="6">ATP-dependent DNA helicase Rep</fullName>
        <ecNumber evidence="6">3.6.4.12</ecNumber>
    </submittedName>
</protein>
<evidence type="ECO:0000256" key="4">
    <source>
        <dbReference type="ARBA" id="ARBA00022840"/>
    </source>
</evidence>
<keyword evidence="7" id="KW-1185">Reference proteome</keyword>
<dbReference type="EC" id="3.6.4.12" evidence="6"/>
<dbReference type="PANTHER" id="PTHR11070:SF30">
    <property type="entry name" value="F-BOX DNA HELICASE 1"/>
    <property type="match status" value="1"/>
</dbReference>
<dbReference type="InterPro" id="IPR000212">
    <property type="entry name" value="DNA_helicase_UvrD/REP"/>
</dbReference>
<proteinExistence type="predicted"/>
<dbReference type="GO" id="GO:0003678">
    <property type="term" value="F:DNA helicase activity"/>
    <property type="evidence" value="ECO:0007669"/>
    <property type="project" value="UniProtKB-EC"/>
</dbReference>
<accession>A0ABM8XJI2</accession>
<keyword evidence="3 6" id="KW-0347">Helicase</keyword>
<feature type="domain" description="UvrD-like helicase C-terminal" evidence="5">
    <location>
        <begin position="416"/>
        <end position="472"/>
    </location>
</feature>
<organism evidence="6 7">
    <name type="scientific">Cupriavidus laharis</name>
    <dbReference type="NCBI Taxonomy" id="151654"/>
    <lineage>
        <taxon>Bacteria</taxon>
        <taxon>Pseudomonadati</taxon>
        <taxon>Pseudomonadota</taxon>
        <taxon>Betaproteobacteria</taxon>
        <taxon>Burkholderiales</taxon>
        <taxon>Burkholderiaceae</taxon>
        <taxon>Cupriavidus</taxon>
    </lineage>
</organism>
<dbReference type="Gene3D" id="3.40.50.300">
    <property type="entry name" value="P-loop containing nucleotide triphosphate hydrolases"/>
    <property type="match status" value="2"/>
</dbReference>
<evidence type="ECO:0000256" key="2">
    <source>
        <dbReference type="ARBA" id="ARBA00022801"/>
    </source>
</evidence>